<feature type="non-terminal residue" evidence="1">
    <location>
        <position position="167"/>
    </location>
</feature>
<organism evidence="1 2">
    <name type="scientific">Candidatus Synechococcus spongiarum 142</name>
    <dbReference type="NCBI Taxonomy" id="1608213"/>
    <lineage>
        <taxon>Bacteria</taxon>
        <taxon>Bacillati</taxon>
        <taxon>Cyanobacteriota</taxon>
        <taxon>Cyanophyceae</taxon>
        <taxon>Synechococcales</taxon>
        <taxon>Synechococcaceae</taxon>
        <taxon>Synechococcus</taxon>
    </lineage>
</organism>
<comment type="caution">
    <text evidence="1">The sequence shown here is derived from an EMBL/GenBank/DDBJ whole genome shotgun (WGS) entry which is preliminary data.</text>
</comment>
<dbReference type="AlphaFoldDB" id="A0A6N3WXU9"/>
<evidence type="ECO:0000313" key="2">
    <source>
        <dbReference type="Proteomes" id="UP000035054"/>
    </source>
</evidence>
<evidence type="ECO:0008006" key="3">
    <source>
        <dbReference type="Google" id="ProtNLM"/>
    </source>
</evidence>
<dbReference type="SUPFAM" id="SSF141072">
    <property type="entry name" value="CalX-like"/>
    <property type="match status" value="1"/>
</dbReference>
<evidence type="ECO:0000313" key="1">
    <source>
        <dbReference type="EMBL" id="KKZ10507.1"/>
    </source>
</evidence>
<sequence length="167" mass="16714">MTATEAQTYADRGWTRWVPVVPALECLETPPQEKEEEEAQPATLATPELSLSAGAAVDEGDNASFTLTADPAPQSDLTIAYTVAQSGDYLDAPGAGSRTVTLAAGTASTALSVATVDDGADEADGSVSVSLGTGTGYTVATGKGSSTVTVQDNDEPVVSITAGSGVT</sequence>
<accession>A0A6N3WXU9</accession>
<reference evidence="1 2" key="1">
    <citation type="submission" date="2015-01" db="EMBL/GenBank/DDBJ databases">
        <title>Lifestyle Evolution in Cyanobacterial Symbionts of Sponges.</title>
        <authorList>
            <person name="Burgsdorf I."/>
            <person name="Slaby B.M."/>
            <person name="Handley K.M."/>
            <person name="Haber M."/>
            <person name="Blom J."/>
            <person name="Marshall C.W."/>
            <person name="Gilbert J.A."/>
            <person name="Hentschel U."/>
            <person name="Steindler L."/>
        </authorList>
    </citation>
    <scope>NUCLEOTIDE SEQUENCE [LARGE SCALE GENOMIC DNA]</scope>
    <source>
        <strain evidence="1">142</strain>
    </source>
</reference>
<proteinExistence type="predicted"/>
<dbReference type="Gene3D" id="2.60.40.2030">
    <property type="match status" value="1"/>
</dbReference>
<dbReference type="InterPro" id="IPR038081">
    <property type="entry name" value="CalX-like_sf"/>
</dbReference>
<protein>
    <recommendedName>
        <fullName evidence="3">Calx-beta domain-containing protein</fullName>
    </recommendedName>
</protein>
<gene>
    <name evidence="1" type="ORF">TH68_10655</name>
</gene>
<name>A0A6N3WXU9_9SYNE</name>
<dbReference type="EMBL" id="JXUO01000316">
    <property type="protein sequence ID" value="KKZ10507.1"/>
    <property type="molecule type" value="Genomic_DNA"/>
</dbReference>
<dbReference type="Proteomes" id="UP000035054">
    <property type="component" value="Unassembled WGS sequence"/>
</dbReference>